<feature type="chain" id="PRO_5031237679" description="DOMON domain-containing protein" evidence="1">
    <location>
        <begin position="18"/>
        <end position="176"/>
    </location>
</feature>
<dbReference type="PROSITE" id="PS50836">
    <property type="entry name" value="DOMON"/>
    <property type="match status" value="1"/>
</dbReference>
<reference evidence="3" key="1">
    <citation type="submission" date="2021-01" db="EMBL/GenBank/DDBJ databases">
        <authorList>
            <person name="Corre E."/>
            <person name="Pelletier E."/>
            <person name="Niang G."/>
            <person name="Scheremetjew M."/>
            <person name="Finn R."/>
            <person name="Kale V."/>
            <person name="Holt S."/>
            <person name="Cochrane G."/>
            <person name="Meng A."/>
            <person name="Brown T."/>
            <person name="Cohen L."/>
        </authorList>
    </citation>
    <scope>NUCLEOTIDE SEQUENCE</scope>
    <source>
        <strain evidence="3">CCMP1594</strain>
    </source>
</reference>
<feature type="domain" description="DOMON" evidence="2">
    <location>
        <begin position="31"/>
        <end position="146"/>
    </location>
</feature>
<dbReference type="AlphaFoldDB" id="A0A7S4GBQ2"/>
<dbReference type="EMBL" id="HBJA01124315">
    <property type="protein sequence ID" value="CAE0831529.1"/>
    <property type="molecule type" value="Transcribed_RNA"/>
</dbReference>
<dbReference type="CDD" id="cd09631">
    <property type="entry name" value="DOMON_DOH"/>
    <property type="match status" value="1"/>
</dbReference>
<dbReference type="InterPro" id="IPR005018">
    <property type="entry name" value="DOMON_domain"/>
</dbReference>
<evidence type="ECO:0000259" key="2">
    <source>
        <dbReference type="PROSITE" id="PS50836"/>
    </source>
</evidence>
<feature type="signal peptide" evidence="1">
    <location>
        <begin position="1"/>
        <end position="17"/>
    </location>
</feature>
<gene>
    <name evidence="3" type="ORF">EGYM00163_LOCUS42811</name>
</gene>
<protein>
    <recommendedName>
        <fullName evidence="2">DOMON domain-containing protein</fullName>
    </recommendedName>
</protein>
<dbReference type="SMART" id="SM00664">
    <property type="entry name" value="DoH"/>
    <property type="match status" value="1"/>
</dbReference>
<dbReference type="Pfam" id="PF03351">
    <property type="entry name" value="DOMON"/>
    <property type="match status" value="1"/>
</dbReference>
<keyword evidence="1" id="KW-0732">Signal</keyword>
<sequence>MALAVMLSLCPLHSCDSGPSLSHRLMFDAGSQFILQWTADIPKKMLRLCATAQCSEHQYISLGFGGGYKMQDMDMVAAFLEEDGTAVTRTYYSETPVGFPTGRPTMEIRNVSQVFDNGTAHLCFTRPFHTGHHPIQDGTFVSWAIGSLWDDDMDDHGMQRGTQKVQFLSARAGSEL</sequence>
<proteinExistence type="predicted"/>
<evidence type="ECO:0000256" key="1">
    <source>
        <dbReference type="SAM" id="SignalP"/>
    </source>
</evidence>
<accession>A0A7S4GBQ2</accession>
<name>A0A7S4GBQ2_9EUGL</name>
<dbReference type="InterPro" id="IPR045266">
    <property type="entry name" value="DOH_DOMON"/>
</dbReference>
<organism evidence="3">
    <name type="scientific">Eutreptiella gymnastica</name>
    <dbReference type="NCBI Taxonomy" id="73025"/>
    <lineage>
        <taxon>Eukaryota</taxon>
        <taxon>Discoba</taxon>
        <taxon>Euglenozoa</taxon>
        <taxon>Euglenida</taxon>
        <taxon>Spirocuta</taxon>
        <taxon>Euglenophyceae</taxon>
        <taxon>Eutreptiales</taxon>
        <taxon>Eutreptiaceae</taxon>
        <taxon>Eutreptiella</taxon>
    </lineage>
</organism>
<evidence type="ECO:0000313" key="3">
    <source>
        <dbReference type="EMBL" id="CAE0831529.1"/>
    </source>
</evidence>